<feature type="transmembrane region" description="Helical" evidence="7">
    <location>
        <begin position="199"/>
        <end position="219"/>
    </location>
</feature>
<feature type="transmembrane region" description="Helical" evidence="7">
    <location>
        <begin position="385"/>
        <end position="409"/>
    </location>
</feature>
<dbReference type="PANTHER" id="PTHR23507">
    <property type="entry name" value="ZGC:174356"/>
    <property type="match status" value="1"/>
</dbReference>
<feature type="transmembrane region" description="Helical" evidence="7">
    <location>
        <begin position="353"/>
        <end position="373"/>
    </location>
</feature>
<keyword evidence="3 7" id="KW-1133">Transmembrane helix</keyword>
<dbReference type="InParanoid" id="A0A672GCJ1"/>
<comment type="similarity">
    <text evidence="5">Belongs to the major facilitator superfamily. SLC46A family.</text>
</comment>
<dbReference type="SUPFAM" id="SSF103473">
    <property type="entry name" value="MFS general substrate transporter"/>
    <property type="match status" value="1"/>
</dbReference>
<feature type="compositionally biased region" description="Acidic residues" evidence="6">
    <location>
        <begin position="453"/>
        <end position="464"/>
    </location>
</feature>
<evidence type="ECO:0000256" key="5">
    <source>
        <dbReference type="ARBA" id="ARBA00038227"/>
    </source>
</evidence>
<gene>
    <name evidence="8" type="primary">slc46a3</name>
</gene>
<dbReference type="RefSeq" id="XP_029956114.1">
    <property type="nucleotide sequence ID" value="XM_030100254.1"/>
</dbReference>
<dbReference type="Pfam" id="PF07690">
    <property type="entry name" value="MFS_1"/>
    <property type="match status" value="1"/>
</dbReference>
<evidence type="ECO:0000313" key="8">
    <source>
        <dbReference type="Ensembl" id="ENSSFAP00005016561.1"/>
    </source>
</evidence>
<feature type="transmembrane region" description="Helical" evidence="7">
    <location>
        <begin position="176"/>
        <end position="193"/>
    </location>
</feature>
<feature type="transmembrane region" description="Helical" evidence="7">
    <location>
        <begin position="73"/>
        <end position="93"/>
    </location>
</feature>
<comment type="subcellular location">
    <subcellularLocation>
        <location evidence="1">Membrane</location>
        <topology evidence="1">Multi-pass membrane protein</topology>
    </subcellularLocation>
</comment>
<dbReference type="GO" id="GO:0005765">
    <property type="term" value="C:lysosomal membrane"/>
    <property type="evidence" value="ECO:0007669"/>
    <property type="project" value="TreeGrafter"/>
</dbReference>
<feature type="transmembrane region" description="Helical" evidence="7">
    <location>
        <begin position="297"/>
        <end position="316"/>
    </location>
</feature>
<feature type="transmembrane region" description="Helical" evidence="7">
    <location>
        <begin position="328"/>
        <end position="347"/>
    </location>
</feature>
<feature type="transmembrane region" description="Helical" evidence="7">
    <location>
        <begin position="105"/>
        <end position="125"/>
    </location>
</feature>
<dbReference type="PANTHER" id="PTHR23507:SF32">
    <property type="entry name" value="SI:DKEY-5G14.1"/>
    <property type="match status" value="1"/>
</dbReference>
<proteinExistence type="inferred from homology"/>
<keyword evidence="9" id="KW-1185">Reference proteome</keyword>
<sequence length="473" mass="51741">MKRSFLVEPVVALYAFGCFLFFPVAQQYVYRRLWEQLTNTSYPITDNSPNCGSNGSRNHSKDFEEVQRQASYFSLYSELLSLIPSLIVTILLVTYSDRAGRKMAILPPLFGTLIYILTYLAVSYFELDVYILIGASLLSSLFGGFGTFLGGVFAYIADLCETDRERTLRMTGVEMIIGLFSGGAAISTGYFLAATGFNYPFITSALCLCLNIVYAIFFLEESRPRDSRVSGGSSPQSALKEIVCGFFFMLSLGSCKAKTVLTLMILIFTTLSFANSGGLSMVTLYELNEPLCWSEILIGYGVALSTTVFLASYVGVRAFTHCGVSQLLIVLLGILSVMAGMIMSAFAKTTLMMFLVRVPLLLSIMPFPVLRSMMSKIVSSSQQGALFACVSFMQSLTSNISSAIFSYVYAHTVAWYSGFSFLLGAGFCLIPLGLLGVLGFIGVDVPEMKPNPEEENPPEDGNGEGDERRPLLS</sequence>
<dbReference type="RefSeq" id="XP_029956111.1">
    <property type="nucleotide sequence ID" value="XM_030100251.1"/>
</dbReference>
<evidence type="ECO:0000256" key="1">
    <source>
        <dbReference type="ARBA" id="ARBA00004141"/>
    </source>
</evidence>
<keyword evidence="2 7" id="KW-0812">Transmembrane</keyword>
<evidence type="ECO:0000256" key="7">
    <source>
        <dbReference type="SAM" id="Phobius"/>
    </source>
</evidence>
<dbReference type="GO" id="GO:0022857">
    <property type="term" value="F:transmembrane transporter activity"/>
    <property type="evidence" value="ECO:0007669"/>
    <property type="project" value="InterPro"/>
</dbReference>
<evidence type="ECO:0008006" key="10">
    <source>
        <dbReference type="Google" id="ProtNLM"/>
    </source>
</evidence>
<reference evidence="8" key="3">
    <citation type="submission" date="2025-09" db="UniProtKB">
        <authorList>
            <consortium name="Ensembl"/>
        </authorList>
    </citation>
    <scope>IDENTIFICATION</scope>
</reference>
<dbReference type="InterPro" id="IPR011701">
    <property type="entry name" value="MFS"/>
</dbReference>
<evidence type="ECO:0000256" key="2">
    <source>
        <dbReference type="ARBA" id="ARBA00022692"/>
    </source>
</evidence>
<dbReference type="Ensembl" id="ENSSFAT00005017212.1">
    <property type="protein sequence ID" value="ENSSFAP00005016561.1"/>
    <property type="gene ID" value="ENSSFAG00005008792.1"/>
</dbReference>
<dbReference type="OrthoDB" id="3026777at2759"/>
<evidence type="ECO:0000256" key="3">
    <source>
        <dbReference type="ARBA" id="ARBA00022989"/>
    </source>
</evidence>
<dbReference type="AlphaFoldDB" id="A0A672GCJ1"/>
<feature type="transmembrane region" description="Helical" evidence="7">
    <location>
        <begin position="260"/>
        <end position="285"/>
    </location>
</feature>
<keyword evidence="4 7" id="KW-0472">Membrane</keyword>
<dbReference type="RefSeq" id="XP_029956112.1">
    <property type="nucleotide sequence ID" value="XM_030100252.1"/>
</dbReference>
<dbReference type="GO" id="GO:0034486">
    <property type="term" value="P:vacuolar transmembrane transport"/>
    <property type="evidence" value="ECO:0007669"/>
    <property type="project" value="TreeGrafter"/>
</dbReference>
<dbReference type="Proteomes" id="UP000472267">
    <property type="component" value="Chromosome 10"/>
</dbReference>
<dbReference type="GeneID" id="115394942"/>
<feature type="transmembrane region" description="Helical" evidence="7">
    <location>
        <begin position="415"/>
        <end position="441"/>
    </location>
</feature>
<accession>A0A672GCJ1</accession>
<reference evidence="8" key="2">
    <citation type="submission" date="2025-08" db="UniProtKB">
        <authorList>
            <consortium name="Ensembl"/>
        </authorList>
    </citation>
    <scope>IDENTIFICATION</scope>
</reference>
<dbReference type="RefSeq" id="XP_029956113.1">
    <property type="nucleotide sequence ID" value="XM_030100253.1"/>
</dbReference>
<feature type="region of interest" description="Disordered" evidence="6">
    <location>
        <begin position="448"/>
        <end position="473"/>
    </location>
</feature>
<evidence type="ECO:0000313" key="9">
    <source>
        <dbReference type="Proteomes" id="UP000472267"/>
    </source>
</evidence>
<name>A0A672GCJ1_SALFA</name>
<organism evidence="8 9">
    <name type="scientific">Salarias fasciatus</name>
    <name type="common">Jewelled blenny</name>
    <name type="synonym">Blennius fasciatus</name>
    <dbReference type="NCBI Taxonomy" id="181472"/>
    <lineage>
        <taxon>Eukaryota</taxon>
        <taxon>Metazoa</taxon>
        <taxon>Chordata</taxon>
        <taxon>Craniata</taxon>
        <taxon>Vertebrata</taxon>
        <taxon>Euteleostomi</taxon>
        <taxon>Actinopterygii</taxon>
        <taxon>Neopterygii</taxon>
        <taxon>Teleostei</taxon>
        <taxon>Neoteleostei</taxon>
        <taxon>Acanthomorphata</taxon>
        <taxon>Ovalentaria</taxon>
        <taxon>Blenniimorphae</taxon>
        <taxon>Blenniiformes</taxon>
        <taxon>Blennioidei</taxon>
        <taxon>Blenniidae</taxon>
        <taxon>Salariinae</taxon>
        <taxon>Salarias</taxon>
    </lineage>
</organism>
<reference evidence="8" key="1">
    <citation type="submission" date="2019-06" db="EMBL/GenBank/DDBJ databases">
        <authorList>
            <consortium name="Wellcome Sanger Institute Data Sharing"/>
        </authorList>
    </citation>
    <scope>NUCLEOTIDE SEQUENCE [LARGE SCALE GENOMIC DNA]</scope>
</reference>
<dbReference type="InterPro" id="IPR036259">
    <property type="entry name" value="MFS_trans_sf"/>
</dbReference>
<dbReference type="OMA" id="DNTSRCA"/>
<evidence type="ECO:0000256" key="6">
    <source>
        <dbReference type="SAM" id="MobiDB-lite"/>
    </source>
</evidence>
<evidence type="ECO:0000256" key="4">
    <source>
        <dbReference type="ARBA" id="ARBA00023136"/>
    </source>
</evidence>
<dbReference type="Gene3D" id="1.20.1250.20">
    <property type="entry name" value="MFS general substrate transporter like domains"/>
    <property type="match status" value="1"/>
</dbReference>
<feature type="transmembrane region" description="Helical" evidence="7">
    <location>
        <begin position="131"/>
        <end position="156"/>
    </location>
</feature>
<protein>
    <recommendedName>
        <fullName evidence="10">Solute carrier family 46 member 3</fullName>
    </recommendedName>
</protein>